<organism evidence="2 3">
    <name type="scientific">Anoxybacter fermentans</name>
    <dbReference type="NCBI Taxonomy" id="1323375"/>
    <lineage>
        <taxon>Bacteria</taxon>
        <taxon>Bacillati</taxon>
        <taxon>Bacillota</taxon>
        <taxon>Clostridia</taxon>
        <taxon>Halanaerobiales</taxon>
        <taxon>Anoxybacter</taxon>
    </lineage>
</organism>
<dbReference type="Proteomes" id="UP000267250">
    <property type="component" value="Chromosome"/>
</dbReference>
<dbReference type="Pfam" id="PF13701">
    <property type="entry name" value="DDE_Tnp_1_4"/>
    <property type="match status" value="1"/>
</dbReference>
<proteinExistence type="predicted"/>
<evidence type="ECO:0000313" key="2">
    <source>
        <dbReference type="EMBL" id="AZR72336.1"/>
    </source>
</evidence>
<dbReference type="InterPro" id="IPR025668">
    <property type="entry name" value="Tnp_DDE_dom"/>
</dbReference>
<keyword evidence="3" id="KW-1185">Reference proteome</keyword>
<dbReference type="SUPFAM" id="SSF53098">
    <property type="entry name" value="Ribonuclease H-like"/>
    <property type="match status" value="1"/>
</dbReference>
<gene>
    <name evidence="2" type="ORF">BBF96_02375</name>
</gene>
<evidence type="ECO:0000313" key="3">
    <source>
        <dbReference type="Proteomes" id="UP000267250"/>
    </source>
</evidence>
<protein>
    <recommendedName>
        <fullName evidence="1">Transposase DDE domain-containing protein</fullName>
    </recommendedName>
</protein>
<dbReference type="AlphaFoldDB" id="A0A3Q9HQG6"/>
<dbReference type="EMBL" id="CP016379">
    <property type="protein sequence ID" value="AZR72336.1"/>
    <property type="molecule type" value="Genomic_DNA"/>
</dbReference>
<name>A0A3Q9HQG6_9FIRM</name>
<sequence length="207" mass="24481">MRREKPETWYAIAQQNGTMIKKREGKIVYLGSQKVEFKEKTENDEVNHQIRLIYKVTEETILPDGQTLLMPKIEVDTYWTSLPDEPKVIIELYEKHGTSEQFHSEIKTDLDLERLPSGKFATNNLVLHPGVLAYNILRIIGQMMVCSTKTPLRKKAQRRRIRTVIHNLIYYLACRLVYHARQYKLSFGHHSPWFLVFKEIYQKLSYV</sequence>
<dbReference type="KEGG" id="aft:BBF96_02375"/>
<reference evidence="2 3" key="1">
    <citation type="submission" date="2016-07" db="EMBL/GenBank/DDBJ databases">
        <title>Genome and transcriptome analysis of iron-reducing fermentative bacteria Anoxybacter fermentans.</title>
        <authorList>
            <person name="Zeng X."/>
            <person name="Shao Z."/>
        </authorList>
    </citation>
    <scope>NUCLEOTIDE SEQUENCE [LARGE SCALE GENOMIC DNA]</scope>
    <source>
        <strain evidence="2 3">DY22613</strain>
    </source>
</reference>
<dbReference type="InterPro" id="IPR012337">
    <property type="entry name" value="RNaseH-like_sf"/>
</dbReference>
<accession>A0A3Q9HQG6</accession>
<evidence type="ECO:0000259" key="1">
    <source>
        <dbReference type="Pfam" id="PF13701"/>
    </source>
</evidence>
<feature type="domain" description="Transposase DDE" evidence="1">
    <location>
        <begin position="79"/>
        <end position="205"/>
    </location>
</feature>